<accession>A0A8H4IJY8</accession>
<keyword evidence="4" id="KW-1185">Reference proteome</keyword>
<comment type="caution">
    <text evidence="3">The sequence shown here is derived from an EMBL/GenBank/DDBJ whole genome shotgun (WGS) entry which is preliminary data.</text>
</comment>
<sequence length="497" mass="56029">MPHSTTEDLESCEVPGIGPRRLVLCFDGTGNRFIGTEEDTNIVKIYQMLQRHTDDQFHYYQPGIGTYVKGQTKCSRMSVFDIWPAIKSAVIKALDQAIGLSFEEHVLAGYKFIMRHFRRDDHIYIFGFSRGAYTARFLAEMVQQIGLLSMGNEEMVQFAWETFSNFQNSRGNDPQTDADRALKRYMDKFKEAFCRPDVRVHFLGLFDCVNSVGQFEIPLYRTSYRYIATPAATHIRHAVSIHERRLKFKPALFTFDDGCDVDLKEVWFTGNHADVGGGWSLAKGQKHLLSDTPLNWMVQEALNLPGSASRLSFQTTNVQDVVKAENEFPGVERPGTTAFEVRRRTNQPHDMLRFFRGVGILSVLAWWILEILPLFTRLELEKGRWVPRRLPPNLGAPRDIPVEGEVHDSVGEMINAGILDPKSVPKKGGDNPHLPSVATVVSEWDQLRKQLQRNSSEETLVNGGGASESGGVTGVLDKVADKVQEAKPSGIWAKLRG</sequence>
<gene>
    <name evidence="3" type="ORF">GTA08_BOTSDO09767</name>
</gene>
<dbReference type="Proteomes" id="UP000572817">
    <property type="component" value="Unassembled WGS sequence"/>
</dbReference>
<evidence type="ECO:0000313" key="4">
    <source>
        <dbReference type="Proteomes" id="UP000572817"/>
    </source>
</evidence>
<evidence type="ECO:0000313" key="3">
    <source>
        <dbReference type="EMBL" id="KAF4301822.1"/>
    </source>
</evidence>
<evidence type="ECO:0000259" key="2">
    <source>
        <dbReference type="Pfam" id="PF09994"/>
    </source>
</evidence>
<organism evidence="3 4">
    <name type="scientific">Botryosphaeria dothidea</name>
    <dbReference type="NCBI Taxonomy" id="55169"/>
    <lineage>
        <taxon>Eukaryota</taxon>
        <taxon>Fungi</taxon>
        <taxon>Dikarya</taxon>
        <taxon>Ascomycota</taxon>
        <taxon>Pezizomycotina</taxon>
        <taxon>Dothideomycetes</taxon>
        <taxon>Dothideomycetes incertae sedis</taxon>
        <taxon>Botryosphaeriales</taxon>
        <taxon>Botryosphaeriaceae</taxon>
        <taxon>Botryosphaeria</taxon>
    </lineage>
</organism>
<protein>
    <submittedName>
        <fullName evidence="3">Sporulation associated protein</fullName>
    </submittedName>
</protein>
<reference evidence="3" key="1">
    <citation type="submission" date="2020-04" db="EMBL/GenBank/DDBJ databases">
        <title>Genome Assembly and Annotation of Botryosphaeria dothidea sdau 11-99, a Latent Pathogen of Apple Fruit Ring Rot in China.</title>
        <authorList>
            <person name="Yu C."/>
            <person name="Diao Y."/>
            <person name="Lu Q."/>
            <person name="Zhao J."/>
            <person name="Cui S."/>
            <person name="Peng C."/>
            <person name="He B."/>
            <person name="Liu H."/>
        </authorList>
    </citation>
    <scope>NUCLEOTIDE SEQUENCE [LARGE SCALE GENOMIC DNA]</scope>
    <source>
        <strain evidence="3">Sdau11-99</strain>
    </source>
</reference>
<proteinExistence type="predicted"/>
<name>A0A8H4IJY8_9PEZI</name>
<evidence type="ECO:0000256" key="1">
    <source>
        <dbReference type="SAM" id="MobiDB-lite"/>
    </source>
</evidence>
<dbReference type="AlphaFoldDB" id="A0A8H4IJY8"/>
<feature type="domain" description="T6SS Phospholipase effector Tle1-like catalytic" evidence="2">
    <location>
        <begin position="20"/>
        <end position="300"/>
    </location>
</feature>
<dbReference type="PANTHER" id="PTHR33840">
    <property type="match status" value="1"/>
</dbReference>
<feature type="compositionally biased region" description="Gly residues" evidence="1">
    <location>
        <begin position="462"/>
        <end position="473"/>
    </location>
</feature>
<dbReference type="EMBL" id="WWBZ02000073">
    <property type="protein sequence ID" value="KAF4301822.1"/>
    <property type="molecule type" value="Genomic_DNA"/>
</dbReference>
<feature type="region of interest" description="Disordered" evidence="1">
    <location>
        <begin position="453"/>
        <end position="473"/>
    </location>
</feature>
<dbReference type="InterPro" id="IPR018712">
    <property type="entry name" value="Tle1-like_cat"/>
</dbReference>
<dbReference type="PANTHER" id="PTHR33840:SF2">
    <property type="entry name" value="TLE1 PHOSPHOLIPASE DOMAIN-CONTAINING PROTEIN"/>
    <property type="match status" value="1"/>
</dbReference>
<dbReference type="OrthoDB" id="3162439at2759"/>
<dbReference type="Pfam" id="PF09994">
    <property type="entry name" value="T6SS_Tle1-like_cat"/>
    <property type="match status" value="1"/>
</dbReference>